<accession>A0A7J9I7V8</accession>
<dbReference type="Proteomes" id="UP000593560">
    <property type="component" value="Unassembled WGS sequence"/>
</dbReference>
<evidence type="ECO:0000313" key="2">
    <source>
        <dbReference type="Proteomes" id="UP000593560"/>
    </source>
</evidence>
<organism evidence="1 2">
    <name type="scientific">Gossypium harknessii</name>
    <dbReference type="NCBI Taxonomy" id="34285"/>
    <lineage>
        <taxon>Eukaryota</taxon>
        <taxon>Viridiplantae</taxon>
        <taxon>Streptophyta</taxon>
        <taxon>Embryophyta</taxon>
        <taxon>Tracheophyta</taxon>
        <taxon>Spermatophyta</taxon>
        <taxon>Magnoliopsida</taxon>
        <taxon>eudicotyledons</taxon>
        <taxon>Gunneridae</taxon>
        <taxon>Pentapetalae</taxon>
        <taxon>rosids</taxon>
        <taxon>malvids</taxon>
        <taxon>Malvales</taxon>
        <taxon>Malvaceae</taxon>
        <taxon>Malvoideae</taxon>
        <taxon>Gossypium</taxon>
    </lineage>
</organism>
<sequence length="104" mass="11143">MVAEEADLGARACQPDGGAALEALGKLGVAAKPYPKDYTSPKFKHLNGKSSDVDSSIVSLLGCPKEYGLKTQILILLRISLLNLSLEYKGFTLISSLKKRCICT</sequence>
<keyword evidence="2" id="KW-1185">Reference proteome</keyword>
<name>A0A7J9I7V8_9ROSI</name>
<comment type="caution">
    <text evidence="1">The sequence shown here is derived from an EMBL/GenBank/DDBJ whole genome shotgun (WGS) entry which is preliminary data.</text>
</comment>
<gene>
    <name evidence="1" type="ORF">Gohar_003718</name>
</gene>
<reference evidence="1 2" key="1">
    <citation type="journal article" date="2019" name="Genome Biol. Evol.">
        <title>Insights into the evolution of the New World diploid cottons (Gossypium, subgenus Houzingenia) based on genome sequencing.</title>
        <authorList>
            <person name="Grover C.E."/>
            <person name="Arick M.A. 2nd"/>
            <person name="Thrash A."/>
            <person name="Conover J.L."/>
            <person name="Sanders W.S."/>
            <person name="Peterson D.G."/>
            <person name="Frelichowski J.E."/>
            <person name="Scheffler J.A."/>
            <person name="Scheffler B.E."/>
            <person name="Wendel J.F."/>
        </authorList>
    </citation>
    <scope>NUCLEOTIDE SEQUENCE [LARGE SCALE GENOMIC DNA]</scope>
    <source>
        <strain evidence="1">0</strain>
        <tissue evidence="1">Leaf</tissue>
    </source>
</reference>
<evidence type="ECO:0000313" key="1">
    <source>
        <dbReference type="EMBL" id="MBA0818206.1"/>
    </source>
</evidence>
<proteinExistence type="predicted"/>
<protein>
    <submittedName>
        <fullName evidence="1">Uncharacterized protein</fullName>
    </submittedName>
</protein>
<dbReference type="AlphaFoldDB" id="A0A7J9I7V8"/>
<dbReference type="EMBL" id="JABFAD010230345">
    <property type="protein sequence ID" value="MBA0818206.1"/>
    <property type="molecule type" value="Genomic_DNA"/>
</dbReference>